<evidence type="ECO:0000256" key="12">
    <source>
        <dbReference type="ARBA" id="ARBA00031049"/>
    </source>
</evidence>
<evidence type="ECO:0000256" key="5">
    <source>
        <dbReference type="ARBA" id="ARBA00022617"/>
    </source>
</evidence>
<keyword evidence="11 13" id="KW-0472">Membrane</keyword>
<evidence type="ECO:0000256" key="2">
    <source>
        <dbReference type="ARBA" id="ARBA00004673"/>
    </source>
</evidence>
<keyword evidence="8 13" id="KW-0809">Transit peptide</keyword>
<reference evidence="14 15" key="1">
    <citation type="submission" date="2021-04" db="EMBL/GenBank/DDBJ databases">
        <authorList>
            <person name="Bliznina A."/>
        </authorList>
    </citation>
    <scope>NUCLEOTIDE SEQUENCE [LARGE SCALE GENOMIC DNA]</scope>
</reference>
<evidence type="ECO:0000256" key="6">
    <source>
        <dbReference type="ARBA" id="ARBA00022723"/>
    </source>
</evidence>
<evidence type="ECO:0000256" key="10">
    <source>
        <dbReference type="ARBA" id="ARBA00023128"/>
    </source>
</evidence>
<comment type="subunit">
    <text evidence="13">Component of the cytochrome c oxidase (complex IV, CIV), a multisubunit enzyme composed of a catalytic core of 3 subunits and several supernumerary subunits. The complex exists as a monomer or a dimer and forms supercomplexes (SCs) in the inner mitochondrial membrane with ubiquinol-cytochrome c oxidoreductase (cytochrome b-c1 complex, complex III, CIII).</text>
</comment>
<dbReference type="SUPFAM" id="SSF48479">
    <property type="entry name" value="Cytochrome c oxidase subunit E"/>
    <property type="match status" value="1"/>
</dbReference>
<dbReference type="EMBL" id="OU015569">
    <property type="protein sequence ID" value="CAG5099856.1"/>
    <property type="molecule type" value="Genomic_DNA"/>
</dbReference>
<accession>A0ABN7SL04</accession>
<evidence type="ECO:0000256" key="7">
    <source>
        <dbReference type="ARBA" id="ARBA00022792"/>
    </source>
</evidence>
<dbReference type="Pfam" id="PF02284">
    <property type="entry name" value="COX5A"/>
    <property type="match status" value="1"/>
</dbReference>
<dbReference type="PANTHER" id="PTHR14200:SF11">
    <property type="entry name" value="CYTOCHROME C OXIDASE SUBUNIT 5A, MITOCHONDRIAL"/>
    <property type="match status" value="1"/>
</dbReference>
<dbReference type="InterPro" id="IPR036545">
    <property type="entry name" value="Cyt_c_oxidase_su5A/6_sf"/>
</dbReference>
<comment type="similarity">
    <text evidence="3 13">Belongs to the cytochrome c oxidase subunit 5A family.</text>
</comment>
<evidence type="ECO:0000256" key="11">
    <source>
        <dbReference type="ARBA" id="ARBA00023136"/>
    </source>
</evidence>
<proteinExistence type="inferred from homology"/>
<keyword evidence="9 13" id="KW-0408">Iron</keyword>
<evidence type="ECO:0000256" key="3">
    <source>
        <dbReference type="ARBA" id="ARBA00007972"/>
    </source>
</evidence>
<name>A0ABN7SL04_OIKDI</name>
<sequence length="140" mass="16148">MSLFRALRPALTAQTRRLTVSASLNSAAPAAPLRRDDVMAAWVEYFDHPDCDYYNYRLGAQHLFSDDLLFDPVVYQAMLYACRRFNNFPAAMRTLELIRLKCGDREDVYDWVMQELAPTLEDLGIPTVEDMNLHIVETEL</sequence>
<dbReference type="Proteomes" id="UP001158576">
    <property type="component" value="Chromosome XSR"/>
</dbReference>
<gene>
    <name evidence="14" type="ORF">OKIOD_LOCUS8278</name>
</gene>
<evidence type="ECO:0000256" key="13">
    <source>
        <dbReference type="RuleBase" id="RU368103"/>
    </source>
</evidence>
<organism evidence="14 15">
    <name type="scientific">Oikopleura dioica</name>
    <name type="common">Tunicate</name>
    <dbReference type="NCBI Taxonomy" id="34765"/>
    <lineage>
        <taxon>Eukaryota</taxon>
        <taxon>Metazoa</taxon>
        <taxon>Chordata</taxon>
        <taxon>Tunicata</taxon>
        <taxon>Appendicularia</taxon>
        <taxon>Copelata</taxon>
        <taxon>Oikopleuridae</taxon>
        <taxon>Oikopleura</taxon>
    </lineage>
</organism>
<evidence type="ECO:0000256" key="1">
    <source>
        <dbReference type="ARBA" id="ARBA00004443"/>
    </source>
</evidence>
<evidence type="ECO:0000313" key="14">
    <source>
        <dbReference type="EMBL" id="CAG5099856.1"/>
    </source>
</evidence>
<evidence type="ECO:0000256" key="9">
    <source>
        <dbReference type="ARBA" id="ARBA00023004"/>
    </source>
</evidence>
<keyword evidence="6 13" id="KW-0479">Metal-binding</keyword>
<dbReference type="InterPro" id="IPR003204">
    <property type="entry name" value="Cyt_c_oxidase_su5A/6"/>
</dbReference>
<evidence type="ECO:0000256" key="4">
    <source>
        <dbReference type="ARBA" id="ARBA00021968"/>
    </source>
</evidence>
<comment type="pathway">
    <text evidence="2 13">Energy metabolism; oxidative phosphorylation.</text>
</comment>
<keyword evidence="5 13" id="KW-0349">Heme</keyword>
<comment type="function">
    <text evidence="13">Component of the cytochrome c oxidase, the last enzyme in the mitochondrial electron transport chain which drives oxidative phosphorylation. The respiratory chain contains 3 multisubunit complexes succinate dehydrogenase (complex II, CII), ubiquinol-cytochrome c oxidoreductase (cytochrome b-c1 complex, complex III, CIII) and cytochrome c oxidase (complex IV, CIV), that cooperate to transfer electrons derived from NADH and succinate to molecular oxygen, creating an electrochemical gradient over the inner membrane that drives transmembrane transport and the ATP synthase. Cytochrome c oxidase is the component of the respiratory chain that catalyzes the reduction of oxygen to water. Electrons originating from reduced cytochrome c in the intermembrane space (IMS) are transferred via the dinuclear copper A center (CU(A)) of subunit 2 and heme A of subunit 1 to the active site in subunit 1, a binuclear center (BNC) formed by heme A3 and copper B (CU(B)). The BNC reduces molecular oxygen to 2 water molecules using 4 electrons from cytochrome c in the IMS and 4 protons from the mitochondrial matrix.</text>
</comment>
<keyword evidence="7 13" id="KW-0999">Mitochondrion inner membrane</keyword>
<dbReference type="Gene3D" id="1.25.40.40">
    <property type="entry name" value="Cytochrome c oxidase, subunit Va/VI"/>
    <property type="match status" value="1"/>
</dbReference>
<keyword evidence="15" id="KW-1185">Reference proteome</keyword>
<dbReference type="PANTHER" id="PTHR14200">
    <property type="entry name" value="CYTOCHROME C OXIDASE POLYPEPTIDE"/>
    <property type="match status" value="1"/>
</dbReference>
<keyword evidence="10 13" id="KW-0496">Mitochondrion</keyword>
<comment type="subcellular location">
    <subcellularLocation>
        <location evidence="1 13">Mitochondrion inner membrane</location>
        <topology evidence="1 13">Peripheral membrane protein</topology>
        <orientation evidence="1 13">Matrix side</orientation>
    </subcellularLocation>
</comment>
<protein>
    <recommendedName>
        <fullName evidence="4 13">Cytochrome c oxidase subunit 5A, mitochondrial</fullName>
    </recommendedName>
    <alternativeName>
        <fullName evidence="12 13">Cytochrome c oxidase polypeptide Va</fullName>
    </alternativeName>
</protein>
<evidence type="ECO:0000256" key="8">
    <source>
        <dbReference type="ARBA" id="ARBA00022946"/>
    </source>
</evidence>
<evidence type="ECO:0000313" key="15">
    <source>
        <dbReference type="Proteomes" id="UP001158576"/>
    </source>
</evidence>